<proteinExistence type="inferred from homology"/>
<dbReference type="PANTHER" id="PTHR30563">
    <property type="entry name" value="DNA RECOMBINATION PROTEIN RMUC"/>
    <property type="match status" value="1"/>
</dbReference>
<gene>
    <name evidence="6" type="ORF">K1X13_10825</name>
</gene>
<dbReference type="Proteomes" id="UP000754710">
    <property type="component" value="Unassembled WGS sequence"/>
</dbReference>
<dbReference type="EMBL" id="JAIEZQ010000002">
    <property type="protein sequence ID" value="MBY9075312.1"/>
    <property type="molecule type" value="Genomic_DNA"/>
</dbReference>
<evidence type="ECO:0000256" key="5">
    <source>
        <dbReference type="SAM" id="MobiDB-lite"/>
    </source>
</evidence>
<sequence length="399" mass="43543">MDIGTTLSLLATLLVGLLLGALVGGLWVRARAAAPDDSARLALEARAADHAVVKEGLERLHDQMRDLEHHRVSWQSQLKQQVDEVRHSTDSLRRETSSLSTALRKPQVRGRWGELHLRKAVEVAGLVSRCDFAEQVSVRNDDGLFRPDLVVKLAGGKSVVVDAKVPLDAFLDATGADSDEERDAHLSRHARQLRQHVDTLSGKAYWRSLPATPEFVVLFVPGESFLSAALEAEPSLLEYAAARQVVLSTPTTLIALLRTVAYAWTQEALADKARDIHELGRELYDRIGVMGTHLDKLGRSLTSAVGSYNKAIGSLETRVLVSARKFAEMEVSDRELTTPGPVSEAARPLTAAELITAEPEIGHPRDEAELLVEVAEPREELPGLLSEDGSAPARRTRSA</sequence>
<accession>A0ABS7RLC9</accession>
<dbReference type="RefSeq" id="WP_221025076.1">
    <property type="nucleotide sequence ID" value="NZ_JAIEZQ010000002.1"/>
</dbReference>
<evidence type="ECO:0000313" key="7">
    <source>
        <dbReference type="Proteomes" id="UP000754710"/>
    </source>
</evidence>
<comment type="function">
    <text evidence="1">Involved in DNA recombination.</text>
</comment>
<evidence type="ECO:0000256" key="2">
    <source>
        <dbReference type="ARBA" id="ARBA00009840"/>
    </source>
</evidence>
<comment type="similarity">
    <text evidence="2">Belongs to the RmuC family.</text>
</comment>
<keyword evidence="7" id="KW-1185">Reference proteome</keyword>
<feature type="region of interest" description="Disordered" evidence="5">
    <location>
        <begin position="376"/>
        <end position="399"/>
    </location>
</feature>
<name>A0ABS7RLC9_9ACTN</name>
<dbReference type="PANTHER" id="PTHR30563:SF0">
    <property type="entry name" value="DNA RECOMBINATION PROTEIN RMUC"/>
    <property type="match status" value="1"/>
</dbReference>
<protein>
    <submittedName>
        <fullName evidence="6">DNA recombination protein RmuC</fullName>
    </submittedName>
</protein>
<comment type="caution">
    <text evidence="6">The sequence shown here is derived from an EMBL/GenBank/DDBJ whole genome shotgun (WGS) entry which is preliminary data.</text>
</comment>
<dbReference type="InterPro" id="IPR003798">
    <property type="entry name" value="DNA_recombination_RmuC"/>
</dbReference>
<keyword evidence="3" id="KW-0175">Coiled coil</keyword>
<evidence type="ECO:0000256" key="4">
    <source>
        <dbReference type="ARBA" id="ARBA00023172"/>
    </source>
</evidence>
<organism evidence="6 7">
    <name type="scientific">Nocardioides jiangsuensis</name>
    <dbReference type="NCBI Taxonomy" id="2866161"/>
    <lineage>
        <taxon>Bacteria</taxon>
        <taxon>Bacillati</taxon>
        <taxon>Actinomycetota</taxon>
        <taxon>Actinomycetes</taxon>
        <taxon>Propionibacteriales</taxon>
        <taxon>Nocardioidaceae</taxon>
        <taxon>Nocardioides</taxon>
    </lineage>
</organism>
<keyword evidence="4" id="KW-0233">DNA recombination</keyword>
<evidence type="ECO:0000313" key="6">
    <source>
        <dbReference type="EMBL" id="MBY9075312.1"/>
    </source>
</evidence>
<reference evidence="6 7" key="1">
    <citation type="submission" date="2021-08" db="EMBL/GenBank/DDBJ databases">
        <title>Nocardioides bacterium WL0053 sp. nov., isolated from the sediment.</title>
        <authorList>
            <person name="Wang L."/>
            <person name="Zhang D."/>
            <person name="Zhang A."/>
        </authorList>
    </citation>
    <scope>NUCLEOTIDE SEQUENCE [LARGE SCALE GENOMIC DNA]</scope>
    <source>
        <strain evidence="6 7">WL0053</strain>
    </source>
</reference>
<dbReference type="Pfam" id="PF02646">
    <property type="entry name" value="RmuC"/>
    <property type="match status" value="1"/>
</dbReference>
<evidence type="ECO:0000256" key="3">
    <source>
        <dbReference type="ARBA" id="ARBA00023054"/>
    </source>
</evidence>
<evidence type="ECO:0000256" key="1">
    <source>
        <dbReference type="ARBA" id="ARBA00003416"/>
    </source>
</evidence>